<protein>
    <submittedName>
        <fullName evidence="1">Uncharacterized protein</fullName>
    </submittedName>
</protein>
<dbReference type="Proteomes" id="UP000035721">
    <property type="component" value="Unassembled WGS sequence"/>
</dbReference>
<dbReference type="STRING" id="1194083.BN12_300006"/>
<accession>A0A077LXC8</accession>
<evidence type="ECO:0000313" key="1">
    <source>
        <dbReference type="EMBL" id="CCH78558.1"/>
    </source>
</evidence>
<proteinExistence type="predicted"/>
<reference evidence="1 2" key="1">
    <citation type="journal article" date="2013" name="ISME J.">
        <title>A metabolic model for members of the genus Tetrasphaera involved in enhanced biological phosphorus removal.</title>
        <authorList>
            <person name="Kristiansen R."/>
            <person name="Nguyen H.T.T."/>
            <person name="Saunders A.M."/>
            <person name="Nielsen J.L."/>
            <person name="Wimmer R."/>
            <person name="Le V.Q."/>
            <person name="McIlroy S.J."/>
            <person name="Petrovski S."/>
            <person name="Seviour R.J."/>
            <person name="Calteau A."/>
            <person name="Nielsen K.L."/>
            <person name="Nielsen P.H."/>
        </authorList>
    </citation>
    <scope>NUCLEOTIDE SEQUENCE [LARGE SCALE GENOMIC DNA]</scope>
    <source>
        <strain evidence="1 2">T1-X7</strain>
    </source>
</reference>
<keyword evidence="2" id="KW-1185">Reference proteome</keyword>
<dbReference type="AlphaFoldDB" id="A0A077LXC8"/>
<dbReference type="EMBL" id="CAJB01000224">
    <property type="protein sequence ID" value="CCH78558.1"/>
    <property type="molecule type" value="Genomic_DNA"/>
</dbReference>
<organism evidence="1 2">
    <name type="scientific">Nostocoides japonicum T1-X7</name>
    <dbReference type="NCBI Taxonomy" id="1194083"/>
    <lineage>
        <taxon>Bacteria</taxon>
        <taxon>Bacillati</taxon>
        <taxon>Actinomycetota</taxon>
        <taxon>Actinomycetes</taxon>
        <taxon>Micrococcales</taxon>
        <taxon>Intrasporangiaceae</taxon>
        <taxon>Nostocoides</taxon>
    </lineage>
</organism>
<evidence type="ECO:0000313" key="2">
    <source>
        <dbReference type="Proteomes" id="UP000035721"/>
    </source>
</evidence>
<name>A0A077LXC8_9MICO</name>
<gene>
    <name evidence="1" type="ORF">BN12_300006</name>
</gene>
<comment type="caution">
    <text evidence="1">The sequence shown here is derived from an EMBL/GenBank/DDBJ whole genome shotgun (WGS) entry which is preliminary data.</text>
</comment>
<sequence length="140" mass="14794">MLGVSSPNAAVKTASVVGGMHAGADSIDDLDLLRHGGVSRLLVGVRARSTLGTFLRCFTHGHVRQLDKVSAGLPGSPHAAGPPITVTLGERDAFRAWLLTALGATPREWGLPDDVLARGDDLVELKQRLPRLDSNQQPFG</sequence>